<gene>
    <name evidence="11" type="ORF">LTR84_000461</name>
</gene>
<keyword evidence="3" id="KW-0813">Transport</keyword>
<comment type="caution">
    <text evidence="11">The sequence shown here is derived from an EMBL/GenBank/DDBJ whole genome shotgun (WGS) entry which is preliminary data.</text>
</comment>
<dbReference type="PANTHER" id="PTHR23501:SF187">
    <property type="entry name" value="MAJOR FACILITATOR SUPERFAMILY (MFS) PROFILE DOMAIN-CONTAINING PROTEIN"/>
    <property type="match status" value="1"/>
</dbReference>
<dbReference type="EMBL" id="JAVRRD010000001">
    <property type="protein sequence ID" value="KAK5064627.1"/>
    <property type="molecule type" value="Genomic_DNA"/>
</dbReference>
<feature type="transmembrane region" description="Helical" evidence="9">
    <location>
        <begin position="152"/>
        <end position="173"/>
    </location>
</feature>
<feature type="transmembrane region" description="Helical" evidence="9">
    <location>
        <begin position="185"/>
        <end position="203"/>
    </location>
</feature>
<dbReference type="GO" id="GO:0022857">
    <property type="term" value="F:transmembrane transporter activity"/>
    <property type="evidence" value="ECO:0007669"/>
    <property type="project" value="InterPro"/>
</dbReference>
<feature type="transmembrane region" description="Helical" evidence="9">
    <location>
        <begin position="96"/>
        <end position="115"/>
    </location>
</feature>
<feature type="compositionally biased region" description="Basic and acidic residues" evidence="8">
    <location>
        <begin position="7"/>
        <end position="24"/>
    </location>
</feature>
<accession>A0AAV9NU49</accession>
<reference evidence="11 12" key="1">
    <citation type="submission" date="2023-08" db="EMBL/GenBank/DDBJ databases">
        <title>Black Yeasts Isolated from many extreme environments.</title>
        <authorList>
            <person name="Coleine C."/>
            <person name="Stajich J.E."/>
            <person name="Selbmann L."/>
        </authorList>
    </citation>
    <scope>NUCLEOTIDE SEQUENCE [LARGE SCALE GENOMIC DNA]</scope>
    <source>
        <strain evidence="11 12">CCFEE 5792</strain>
    </source>
</reference>
<keyword evidence="12" id="KW-1185">Reference proteome</keyword>
<comment type="similarity">
    <text evidence="2">Belongs to the major facilitator superfamily.</text>
</comment>
<dbReference type="GO" id="GO:0005886">
    <property type="term" value="C:plasma membrane"/>
    <property type="evidence" value="ECO:0007669"/>
    <property type="project" value="TreeGrafter"/>
</dbReference>
<evidence type="ECO:0000313" key="12">
    <source>
        <dbReference type="Proteomes" id="UP001358417"/>
    </source>
</evidence>
<dbReference type="Gene3D" id="1.20.1250.20">
    <property type="entry name" value="MFS general substrate transporter like domains"/>
    <property type="match status" value="1"/>
</dbReference>
<evidence type="ECO:0000259" key="10">
    <source>
        <dbReference type="PROSITE" id="PS50850"/>
    </source>
</evidence>
<feature type="transmembrane region" description="Helical" evidence="9">
    <location>
        <begin position="280"/>
        <end position="302"/>
    </location>
</feature>
<feature type="transmembrane region" description="Helical" evidence="9">
    <location>
        <begin position="323"/>
        <end position="348"/>
    </location>
</feature>
<feature type="transmembrane region" description="Helical" evidence="9">
    <location>
        <begin position="360"/>
        <end position="382"/>
    </location>
</feature>
<dbReference type="Gene3D" id="1.20.1720.10">
    <property type="entry name" value="Multidrug resistance protein D"/>
    <property type="match status" value="1"/>
</dbReference>
<sequence>MGTSDGEQPHHPTDTTTNEEHLENQKFTGPGNEKEDRIDNVDQEVEKKPAEPFQRDWRFWTIISTLTVIGILSSLENTVVVTSLPVILDDLAIGENYIWITNVFFLTGAAVQPLFGQLANIFGRRKITLIIVALFTLGSGICGGAESGAMLIGGRAVQGMGAGGINMIIDVIISDLVPLKERGNYIAIVLTVYFIGLAVGPYVGGRIVDTTTWRWVFYLNLPVGGVAMVLIFVFLNVKYNKEMTFVEKIKRIDYVGNIILIGSTVSILYALTYAGTRYPWSHWSILLSLILGLAGLILFMVFEALSWVKEPVVPPRLFGNRTSLTIFIVTFLNAALLYWLFFFLPVYFQAVLLSSPSRAGVQFLPMIVIALPAAIVAVLLLSKFGKYKPLHLFGFGVCTLGLGLMTMQDQYTPTAEWVVFQMIAAGGSGFVLNTLLPACQAGLQESDQAAATATWSFIRSFGSIWGVAIPAAIFNNRFDQLSHMIDDPSVRQMLSAGHAYQYASKQFIQSFGKETEDQLVEVYSRALKLVWQLAVALSAVSFLLVFLEKQIKLRTELDTEYGLEDVKEKKGVEDTERNLEGN</sequence>
<feature type="transmembrane region" description="Helical" evidence="9">
    <location>
        <begin position="457"/>
        <end position="474"/>
    </location>
</feature>
<evidence type="ECO:0000256" key="7">
    <source>
        <dbReference type="ARBA" id="ARBA00023180"/>
    </source>
</evidence>
<keyword evidence="5 9" id="KW-1133">Transmembrane helix</keyword>
<evidence type="ECO:0000256" key="3">
    <source>
        <dbReference type="ARBA" id="ARBA00022448"/>
    </source>
</evidence>
<evidence type="ECO:0000256" key="9">
    <source>
        <dbReference type="SAM" id="Phobius"/>
    </source>
</evidence>
<evidence type="ECO:0000313" key="11">
    <source>
        <dbReference type="EMBL" id="KAK5064627.1"/>
    </source>
</evidence>
<name>A0AAV9NU49_9EURO</name>
<dbReference type="PROSITE" id="PS50850">
    <property type="entry name" value="MFS"/>
    <property type="match status" value="1"/>
</dbReference>
<dbReference type="PRINTS" id="PR01036">
    <property type="entry name" value="TCRTETB"/>
</dbReference>
<dbReference type="Pfam" id="PF07690">
    <property type="entry name" value="MFS_1"/>
    <property type="match status" value="1"/>
</dbReference>
<keyword evidence="4 9" id="KW-0812">Transmembrane</keyword>
<evidence type="ECO:0000256" key="6">
    <source>
        <dbReference type="ARBA" id="ARBA00023136"/>
    </source>
</evidence>
<dbReference type="RefSeq" id="XP_064711951.1">
    <property type="nucleotide sequence ID" value="XM_064844091.1"/>
</dbReference>
<feature type="domain" description="Major facilitator superfamily (MFS) profile" evidence="10">
    <location>
        <begin position="62"/>
        <end position="550"/>
    </location>
</feature>
<keyword evidence="7" id="KW-0325">Glycoprotein</keyword>
<feature type="region of interest" description="Disordered" evidence="8">
    <location>
        <begin position="1"/>
        <end position="38"/>
    </location>
</feature>
<dbReference type="AlphaFoldDB" id="A0AAV9NU49"/>
<protein>
    <recommendedName>
        <fullName evidence="10">Major facilitator superfamily (MFS) profile domain-containing protein</fullName>
    </recommendedName>
</protein>
<dbReference type="Proteomes" id="UP001358417">
    <property type="component" value="Unassembled WGS sequence"/>
</dbReference>
<evidence type="ECO:0000256" key="1">
    <source>
        <dbReference type="ARBA" id="ARBA00004141"/>
    </source>
</evidence>
<dbReference type="InterPro" id="IPR011701">
    <property type="entry name" value="MFS"/>
</dbReference>
<evidence type="ECO:0000256" key="4">
    <source>
        <dbReference type="ARBA" id="ARBA00022692"/>
    </source>
</evidence>
<feature type="transmembrane region" description="Helical" evidence="9">
    <location>
        <begin position="529"/>
        <end position="547"/>
    </location>
</feature>
<organism evidence="11 12">
    <name type="scientific">Exophiala bonariae</name>
    <dbReference type="NCBI Taxonomy" id="1690606"/>
    <lineage>
        <taxon>Eukaryota</taxon>
        <taxon>Fungi</taxon>
        <taxon>Dikarya</taxon>
        <taxon>Ascomycota</taxon>
        <taxon>Pezizomycotina</taxon>
        <taxon>Eurotiomycetes</taxon>
        <taxon>Chaetothyriomycetidae</taxon>
        <taxon>Chaetothyriales</taxon>
        <taxon>Herpotrichiellaceae</taxon>
        <taxon>Exophiala</taxon>
    </lineage>
</organism>
<evidence type="ECO:0000256" key="5">
    <source>
        <dbReference type="ARBA" id="ARBA00022989"/>
    </source>
</evidence>
<feature type="transmembrane region" description="Helical" evidence="9">
    <location>
        <begin position="418"/>
        <end position="436"/>
    </location>
</feature>
<keyword evidence="6 9" id="KW-0472">Membrane</keyword>
<feature type="transmembrane region" description="Helical" evidence="9">
    <location>
        <begin position="215"/>
        <end position="235"/>
    </location>
</feature>
<proteinExistence type="inferred from homology"/>
<dbReference type="InterPro" id="IPR020846">
    <property type="entry name" value="MFS_dom"/>
</dbReference>
<feature type="transmembrane region" description="Helical" evidence="9">
    <location>
        <begin position="127"/>
        <end position="146"/>
    </location>
</feature>
<dbReference type="CDD" id="cd17502">
    <property type="entry name" value="MFS_Azr1_MDR_like"/>
    <property type="match status" value="1"/>
</dbReference>
<feature type="transmembrane region" description="Helical" evidence="9">
    <location>
        <begin position="255"/>
        <end position="274"/>
    </location>
</feature>
<feature type="transmembrane region" description="Helical" evidence="9">
    <location>
        <begin position="57"/>
        <end position="76"/>
    </location>
</feature>
<dbReference type="InterPro" id="IPR036259">
    <property type="entry name" value="MFS_trans_sf"/>
</dbReference>
<dbReference type="PANTHER" id="PTHR23501">
    <property type="entry name" value="MAJOR FACILITATOR SUPERFAMILY"/>
    <property type="match status" value="1"/>
</dbReference>
<evidence type="ECO:0000256" key="2">
    <source>
        <dbReference type="ARBA" id="ARBA00008335"/>
    </source>
</evidence>
<evidence type="ECO:0000256" key="8">
    <source>
        <dbReference type="SAM" id="MobiDB-lite"/>
    </source>
</evidence>
<dbReference type="SUPFAM" id="SSF103473">
    <property type="entry name" value="MFS general substrate transporter"/>
    <property type="match status" value="1"/>
</dbReference>
<feature type="transmembrane region" description="Helical" evidence="9">
    <location>
        <begin position="389"/>
        <end position="406"/>
    </location>
</feature>
<comment type="subcellular location">
    <subcellularLocation>
        <location evidence="1">Membrane</location>
        <topology evidence="1">Multi-pass membrane protein</topology>
    </subcellularLocation>
</comment>
<dbReference type="GeneID" id="89968683"/>